<reference evidence="1 2" key="1">
    <citation type="submission" date="2011-07" db="EMBL/GenBank/DDBJ databases">
        <authorList>
            <person name="Coyne R."/>
            <person name="Brami D."/>
            <person name="Johnson J."/>
            <person name="Hostetler J."/>
            <person name="Hannick L."/>
            <person name="Clark T."/>
            <person name="Cassidy-Hanley D."/>
            <person name="Inman J."/>
        </authorList>
    </citation>
    <scope>NUCLEOTIDE SEQUENCE [LARGE SCALE GENOMIC DNA]</scope>
    <source>
        <strain evidence="1 2">G5</strain>
    </source>
</reference>
<keyword evidence="2" id="KW-1185">Reference proteome</keyword>
<evidence type="ECO:0000313" key="1">
    <source>
        <dbReference type="EMBL" id="EGR28406.1"/>
    </source>
</evidence>
<gene>
    <name evidence="1" type="ORF">IMG5_175920</name>
</gene>
<feature type="non-terminal residue" evidence="1">
    <location>
        <position position="1"/>
    </location>
</feature>
<dbReference type="GeneID" id="14904485"/>
<proteinExistence type="predicted"/>
<accession>G0R281</accession>
<dbReference type="InParanoid" id="G0R281"/>
<dbReference type="RefSeq" id="XP_004029639.1">
    <property type="nucleotide sequence ID" value="XM_004029592.1"/>
</dbReference>
<dbReference type="Proteomes" id="UP000008983">
    <property type="component" value="Unassembled WGS sequence"/>
</dbReference>
<dbReference type="AlphaFoldDB" id="G0R281"/>
<dbReference type="eggNOG" id="ENOG502SYK2">
    <property type="taxonomic scope" value="Eukaryota"/>
</dbReference>
<name>G0R281_ICHMU</name>
<dbReference type="EMBL" id="GL984247">
    <property type="protein sequence ID" value="EGR28406.1"/>
    <property type="molecule type" value="Genomic_DNA"/>
</dbReference>
<sequence length="156" mass="18411">DDYQKIFTIHTSRSNYFGGLEAYIYDQQLYYRVLYSKYTPPTEKTKGILLGQFNLNQWYFLALDHEGPKSFGRTSTLKILIDDNEPIIFSLEFPKIMVNTGIDQFTIGQNFIGEISSFLFLLIKWEFLVFNKFTKAIDMDLLMIIILIQVFRLNIY</sequence>
<organism evidence="1 2">
    <name type="scientific">Ichthyophthirius multifiliis</name>
    <name type="common">White spot disease agent</name>
    <name type="synonym">Ich</name>
    <dbReference type="NCBI Taxonomy" id="5932"/>
    <lineage>
        <taxon>Eukaryota</taxon>
        <taxon>Sar</taxon>
        <taxon>Alveolata</taxon>
        <taxon>Ciliophora</taxon>
        <taxon>Intramacronucleata</taxon>
        <taxon>Oligohymenophorea</taxon>
        <taxon>Hymenostomatida</taxon>
        <taxon>Ophryoglenina</taxon>
        <taxon>Ichthyophthirius</taxon>
    </lineage>
</organism>
<protein>
    <submittedName>
        <fullName evidence="1">Uncharacterized protein</fullName>
    </submittedName>
</protein>
<dbReference type="SUPFAM" id="SSF49899">
    <property type="entry name" value="Concanavalin A-like lectins/glucanases"/>
    <property type="match status" value="1"/>
</dbReference>
<evidence type="ECO:0000313" key="2">
    <source>
        <dbReference type="Proteomes" id="UP000008983"/>
    </source>
</evidence>
<dbReference type="InterPro" id="IPR013320">
    <property type="entry name" value="ConA-like_dom_sf"/>
</dbReference>